<reference evidence="7 8" key="1">
    <citation type="submission" date="2018-06" db="EMBL/GenBank/DDBJ databases">
        <authorList>
            <consortium name="Pathogen Informatics"/>
            <person name="Doyle S."/>
        </authorList>
    </citation>
    <scope>NUCLEOTIDE SEQUENCE [LARGE SCALE GENOMIC DNA]</scope>
    <source>
        <strain evidence="7 8">NCTC12872</strain>
    </source>
</reference>
<dbReference type="GO" id="GO:0015171">
    <property type="term" value="F:amino acid transmembrane transporter activity"/>
    <property type="evidence" value="ECO:0007669"/>
    <property type="project" value="TreeGrafter"/>
</dbReference>
<name>A0A379C9D9_9PAST</name>
<organism evidence="7 8">
    <name type="scientific">Phocoenobacter uteri</name>
    <dbReference type="NCBI Taxonomy" id="146806"/>
    <lineage>
        <taxon>Bacteria</taxon>
        <taxon>Pseudomonadati</taxon>
        <taxon>Pseudomonadota</taxon>
        <taxon>Gammaproteobacteria</taxon>
        <taxon>Pasteurellales</taxon>
        <taxon>Pasteurellaceae</taxon>
        <taxon>Phocoenobacter</taxon>
    </lineage>
</organism>
<comment type="subcellular location">
    <subcellularLocation>
        <location evidence="1">Cell membrane</location>
        <topology evidence="1">Multi-pass membrane protein</topology>
    </subcellularLocation>
</comment>
<accession>A0A379C9D9</accession>
<dbReference type="InterPro" id="IPR001123">
    <property type="entry name" value="LeuE-type"/>
</dbReference>
<protein>
    <submittedName>
        <fullName evidence="7">Threonine efflux protein</fullName>
    </submittedName>
</protein>
<feature type="transmembrane region" description="Helical" evidence="6">
    <location>
        <begin position="110"/>
        <end position="132"/>
    </location>
</feature>
<dbReference type="OrthoDB" id="581870at2"/>
<sequence length="206" mass="23062">MLVTLFFVQLAGLVSPGPDFFYISRRAASSNRRNAIFAAIGISLGIAFWAMLAVFGLGFLGKTVKPISYIIMLLGGLFLGYTGLKMVRVTENAQFDNRKLEQKTSAKQEILDGLWINLSNAKVVVFFSSILSGYTAQFTQISDYFIVLAMLVLSTFCYFSLVAILFSHQKICKFYAKYNRYIDNFSGCIFLFFGGSLVYGAVKFFM</sequence>
<dbReference type="AlphaFoldDB" id="A0A379C9D9"/>
<feature type="transmembrane region" description="Helical" evidence="6">
    <location>
        <begin position="35"/>
        <end position="61"/>
    </location>
</feature>
<evidence type="ECO:0000256" key="2">
    <source>
        <dbReference type="ARBA" id="ARBA00022475"/>
    </source>
</evidence>
<keyword evidence="8" id="KW-1185">Reference proteome</keyword>
<evidence type="ECO:0000256" key="6">
    <source>
        <dbReference type="SAM" id="Phobius"/>
    </source>
</evidence>
<evidence type="ECO:0000313" key="8">
    <source>
        <dbReference type="Proteomes" id="UP000255417"/>
    </source>
</evidence>
<evidence type="ECO:0000313" key="7">
    <source>
        <dbReference type="EMBL" id="SUB58789.1"/>
    </source>
</evidence>
<dbReference type="EMBL" id="UGTA01000001">
    <property type="protein sequence ID" value="SUB58789.1"/>
    <property type="molecule type" value="Genomic_DNA"/>
</dbReference>
<evidence type="ECO:0000256" key="4">
    <source>
        <dbReference type="ARBA" id="ARBA00022989"/>
    </source>
</evidence>
<feature type="transmembrane region" description="Helical" evidence="6">
    <location>
        <begin position="67"/>
        <end position="89"/>
    </location>
</feature>
<dbReference type="Pfam" id="PF01810">
    <property type="entry name" value="LysE"/>
    <property type="match status" value="1"/>
</dbReference>
<dbReference type="RefSeq" id="WP_115315299.1">
    <property type="nucleotide sequence ID" value="NZ_LWIF01000001.1"/>
</dbReference>
<proteinExistence type="predicted"/>
<dbReference type="Proteomes" id="UP000255417">
    <property type="component" value="Unassembled WGS sequence"/>
</dbReference>
<keyword evidence="3 6" id="KW-0812">Transmembrane</keyword>
<keyword evidence="2" id="KW-1003">Cell membrane</keyword>
<dbReference type="PANTHER" id="PTHR30086:SF19">
    <property type="entry name" value="THREONINE EFFLUX PROTEIN"/>
    <property type="match status" value="1"/>
</dbReference>
<keyword evidence="4 6" id="KW-1133">Transmembrane helix</keyword>
<evidence type="ECO:0000256" key="1">
    <source>
        <dbReference type="ARBA" id="ARBA00004651"/>
    </source>
</evidence>
<gene>
    <name evidence="7" type="primary">rhtC</name>
    <name evidence="7" type="ORF">NCTC12872_00757</name>
</gene>
<feature type="transmembrane region" description="Helical" evidence="6">
    <location>
        <begin position="144"/>
        <end position="166"/>
    </location>
</feature>
<feature type="transmembrane region" description="Helical" evidence="6">
    <location>
        <begin position="187"/>
        <end position="205"/>
    </location>
</feature>
<dbReference type="PANTHER" id="PTHR30086">
    <property type="entry name" value="ARGININE EXPORTER PROTEIN ARGO"/>
    <property type="match status" value="1"/>
</dbReference>
<dbReference type="GO" id="GO:0005886">
    <property type="term" value="C:plasma membrane"/>
    <property type="evidence" value="ECO:0007669"/>
    <property type="project" value="UniProtKB-SubCell"/>
</dbReference>
<keyword evidence="5 6" id="KW-0472">Membrane</keyword>
<evidence type="ECO:0000256" key="5">
    <source>
        <dbReference type="ARBA" id="ARBA00023136"/>
    </source>
</evidence>
<evidence type="ECO:0000256" key="3">
    <source>
        <dbReference type="ARBA" id="ARBA00022692"/>
    </source>
</evidence>